<evidence type="ECO:0000256" key="4">
    <source>
        <dbReference type="ARBA" id="ARBA00022827"/>
    </source>
</evidence>
<dbReference type="GO" id="GO:0003995">
    <property type="term" value="F:acyl-CoA dehydrogenase activity"/>
    <property type="evidence" value="ECO:0007669"/>
    <property type="project" value="InterPro"/>
</dbReference>
<accession>A0A511DN78</accession>
<keyword evidence="3 6" id="KW-0285">Flavoprotein</keyword>
<evidence type="ECO:0000313" key="11">
    <source>
        <dbReference type="Proteomes" id="UP000321685"/>
    </source>
</evidence>
<feature type="domain" description="Acyl-CoA dehydrogenase/oxidase C-terminal" evidence="7">
    <location>
        <begin position="231"/>
        <end position="380"/>
    </location>
</feature>
<keyword evidence="5 6" id="KW-0560">Oxidoreductase</keyword>
<dbReference type="SUPFAM" id="SSF47203">
    <property type="entry name" value="Acyl-CoA dehydrogenase C-terminal domain-like"/>
    <property type="match status" value="1"/>
</dbReference>
<dbReference type="PIRSF" id="PIRSF016578">
    <property type="entry name" value="HsaA"/>
    <property type="match status" value="1"/>
</dbReference>
<proteinExistence type="inferred from homology"/>
<evidence type="ECO:0000256" key="5">
    <source>
        <dbReference type="ARBA" id="ARBA00023002"/>
    </source>
</evidence>
<dbReference type="PANTHER" id="PTHR43884">
    <property type="entry name" value="ACYL-COA DEHYDROGENASE"/>
    <property type="match status" value="1"/>
</dbReference>
<dbReference type="Gene3D" id="1.20.140.10">
    <property type="entry name" value="Butyryl-CoA Dehydrogenase, subunit A, domain 3"/>
    <property type="match status" value="1"/>
</dbReference>
<evidence type="ECO:0000259" key="8">
    <source>
        <dbReference type="Pfam" id="PF02770"/>
    </source>
</evidence>
<evidence type="ECO:0000313" key="10">
    <source>
        <dbReference type="EMBL" id="GEL26276.1"/>
    </source>
</evidence>
<dbReference type="FunFam" id="1.10.540.10:FF:000002">
    <property type="entry name" value="Acyl-CoA dehydrogenase FadE19"/>
    <property type="match status" value="1"/>
</dbReference>
<keyword evidence="4 6" id="KW-0274">FAD</keyword>
<evidence type="ECO:0000259" key="7">
    <source>
        <dbReference type="Pfam" id="PF00441"/>
    </source>
</evidence>
<evidence type="ECO:0000259" key="9">
    <source>
        <dbReference type="Pfam" id="PF02771"/>
    </source>
</evidence>
<gene>
    <name evidence="10" type="ORF">PSU4_52300</name>
</gene>
<dbReference type="Gene3D" id="1.10.540.10">
    <property type="entry name" value="Acyl-CoA dehydrogenase/oxidase, N-terminal domain"/>
    <property type="match status" value="1"/>
</dbReference>
<evidence type="ECO:0000256" key="6">
    <source>
        <dbReference type="RuleBase" id="RU362125"/>
    </source>
</evidence>
<dbReference type="InterPro" id="IPR037069">
    <property type="entry name" value="AcylCoA_DH/ox_N_sf"/>
</dbReference>
<dbReference type="SUPFAM" id="SSF56645">
    <property type="entry name" value="Acyl-CoA dehydrogenase NM domain-like"/>
    <property type="match status" value="1"/>
</dbReference>
<dbReference type="PROSITE" id="PS00072">
    <property type="entry name" value="ACYL_COA_DH_1"/>
    <property type="match status" value="1"/>
</dbReference>
<dbReference type="InterPro" id="IPR006091">
    <property type="entry name" value="Acyl-CoA_Oxase/DH_mid-dom"/>
</dbReference>
<dbReference type="Pfam" id="PF02770">
    <property type="entry name" value="Acyl-CoA_dh_M"/>
    <property type="match status" value="1"/>
</dbReference>
<feature type="domain" description="Acyl-CoA dehydrogenase/oxidase N-terminal" evidence="9">
    <location>
        <begin position="6"/>
        <end position="117"/>
    </location>
</feature>
<reference evidence="10 11" key="1">
    <citation type="submission" date="2019-07" db="EMBL/GenBank/DDBJ databases">
        <title>Whole genome shotgun sequence of Pseudonocardia sulfidoxydans NBRC 16205.</title>
        <authorList>
            <person name="Hosoyama A."/>
            <person name="Uohara A."/>
            <person name="Ohji S."/>
            <person name="Ichikawa N."/>
        </authorList>
    </citation>
    <scope>NUCLEOTIDE SEQUENCE [LARGE SCALE GENOMIC DNA]</scope>
    <source>
        <strain evidence="10 11">NBRC 16205</strain>
    </source>
</reference>
<comment type="caution">
    <text evidence="10">The sequence shown here is derived from an EMBL/GenBank/DDBJ whole genome shotgun (WGS) entry which is preliminary data.</text>
</comment>
<dbReference type="EMBL" id="BJVJ01000082">
    <property type="protein sequence ID" value="GEL26276.1"/>
    <property type="molecule type" value="Genomic_DNA"/>
</dbReference>
<dbReference type="Proteomes" id="UP000321685">
    <property type="component" value="Unassembled WGS sequence"/>
</dbReference>
<evidence type="ECO:0000256" key="1">
    <source>
        <dbReference type="ARBA" id="ARBA00001974"/>
    </source>
</evidence>
<name>A0A511DN78_9PSEU</name>
<dbReference type="OrthoDB" id="8876745at2"/>
<keyword evidence="11" id="KW-1185">Reference proteome</keyword>
<protein>
    <submittedName>
        <fullName evidence="10">Isovaleryl-CoA dehydrogenase</fullName>
    </submittedName>
</protein>
<dbReference type="FunFam" id="2.40.110.10:FF:000002">
    <property type="entry name" value="Acyl-CoA dehydrogenase fadE12"/>
    <property type="match status" value="1"/>
</dbReference>
<organism evidence="10 11">
    <name type="scientific">Pseudonocardia sulfidoxydans NBRC 16205</name>
    <dbReference type="NCBI Taxonomy" id="1223511"/>
    <lineage>
        <taxon>Bacteria</taxon>
        <taxon>Bacillati</taxon>
        <taxon>Actinomycetota</taxon>
        <taxon>Actinomycetes</taxon>
        <taxon>Pseudonocardiales</taxon>
        <taxon>Pseudonocardiaceae</taxon>
        <taxon>Pseudonocardia</taxon>
    </lineage>
</organism>
<dbReference type="Pfam" id="PF02771">
    <property type="entry name" value="Acyl-CoA_dh_N"/>
    <property type="match status" value="1"/>
</dbReference>
<sequence>MDFGLNDEQRLFRQTLRDFVDREIVPVARDWEREGRYPSEIVAGMRELGLFGLVIPEEYGGLGADNVSFALTFEEISRGWMGIAGILGSHSVSSWMLAHHGTEEQKRRYLPELATGERRTGIALTEPGAGTDLQGISTVAERDGDTYVVNGTKMWITNARYADPLPVLVKTDTSARPAHRGMSILLVEASSEGFEVTADIGKLGYKGTESCEVVLTDVRVPASQLLGGVEGRGLQQALSALETGRINIAARSVGVAQRAYDEALKYARERTAFGGPIGDFQAIQLRLAEMAVQLQSARLMTYWAASRMDEGVRMDTESGMAKIAASEAALSCAMDAMRIHGGYGYSTEFEVERLYRDAPLMSIGEGTNDVLRTVVAKSLLAGKAVIS</sequence>
<dbReference type="InterPro" id="IPR006089">
    <property type="entry name" value="Acyl-CoA_DH_CS"/>
</dbReference>
<dbReference type="InterPro" id="IPR009100">
    <property type="entry name" value="AcylCoA_DH/oxidase_NM_dom_sf"/>
</dbReference>
<dbReference type="InterPro" id="IPR046373">
    <property type="entry name" value="Acyl-CoA_Oxase/DH_mid-dom_sf"/>
</dbReference>
<dbReference type="AlphaFoldDB" id="A0A511DN78"/>
<dbReference type="PANTHER" id="PTHR43884:SF12">
    <property type="entry name" value="ISOVALERYL-COA DEHYDROGENASE, MITOCHONDRIAL-RELATED"/>
    <property type="match status" value="1"/>
</dbReference>
<dbReference type="InterPro" id="IPR013786">
    <property type="entry name" value="AcylCoA_DH/ox_N"/>
</dbReference>
<dbReference type="FunFam" id="1.20.140.10:FF:000001">
    <property type="entry name" value="Acyl-CoA dehydrogenase"/>
    <property type="match status" value="1"/>
</dbReference>
<comment type="cofactor">
    <cofactor evidence="1 6">
        <name>FAD</name>
        <dbReference type="ChEBI" id="CHEBI:57692"/>
    </cofactor>
</comment>
<evidence type="ECO:0000256" key="3">
    <source>
        <dbReference type="ARBA" id="ARBA00022630"/>
    </source>
</evidence>
<dbReference type="Pfam" id="PF00441">
    <property type="entry name" value="Acyl-CoA_dh_1"/>
    <property type="match status" value="1"/>
</dbReference>
<dbReference type="GO" id="GO:0050660">
    <property type="term" value="F:flavin adenine dinucleotide binding"/>
    <property type="evidence" value="ECO:0007669"/>
    <property type="project" value="InterPro"/>
</dbReference>
<dbReference type="RefSeq" id="WP_147113976.1">
    <property type="nucleotide sequence ID" value="NZ_BJVJ01000082.1"/>
</dbReference>
<dbReference type="InterPro" id="IPR009075">
    <property type="entry name" value="AcylCo_DH/oxidase_C"/>
</dbReference>
<dbReference type="InterPro" id="IPR036250">
    <property type="entry name" value="AcylCo_DH-like_C"/>
</dbReference>
<dbReference type="Gene3D" id="2.40.110.10">
    <property type="entry name" value="Butyryl-CoA Dehydrogenase, subunit A, domain 2"/>
    <property type="match status" value="1"/>
</dbReference>
<evidence type="ECO:0000256" key="2">
    <source>
        <dbReference type="ARBA" id="ARBA00009347"/>
    </source>
</evidence>
<comment type="similarity">
    <text evidence="2 6">Belongs to the acyl-CoA dehydrogenase family.</text>
</comment>
<feature type="domain" description="Acyl-CoA oxidase/dehydrogenase middle" evidence="8">
    <location>
        <begin position="122"/>
        <end position="218"/>
    </location>
</feature>